<dbReference type="RefSeq" id="WP_126309594.1">
    <property type="nucleotide sequence ID" value="NZ_AP018449.1"/>
</dbReference>
<dbReference type="CDD" id="cd08504">
    <property type="entry name" value="PBP2_OppA"/>
    <property type="match status" value="1"/>
</dbReference>
<evidence type="ECO:0000256" key="5">
    <source>
        <dbReference type="SAM" id="SignalP"/>
    </source>
</evidence>
<keyword evidence="8" id="KW-1185">Reference proteome</keyword>
<dbReference type="GO" id="GO:1904680">
    <property type="term" value="F:peptide transmembrane transporter activity"/>
    <property type="evidence" value="ECO:0007669"/>
    <property type="project" value="TreeGrafter"/>
</dbReference>
<keyword evidence="3" id="KW-0813">Transport</keyword>
<evidence type="ECO:0000256" key="2">
    <source>
        <dbReference type="ARBA" id="ARBA00005695"/>
    </source>
</evidence>
<dbReference type="FunFam" id="3.10.105.10:FF:000001">
    <property type="entry name" value="Oligopeptide ABC transporter, oligopeptide-binding protein"/>
    <property type="match status" value="1"/>
</dbReference>
<dbReference type="OrthoDB" id="9801912at2"/>
<evidence type="ECO:0000256" key="4">
    <source>
        <dbReference type="ARBA" id="ARBA00022729"/>
    </source>
</evidence>
<dbReference type="InterPro" id="IPR039424">
    <property type="entry name" value="SBP_5"/>
</dbReference>
<dbReference type="KEGG" id="mana:MAMMFC1_03351"/>
<feature type="domain" description="Solute-binding protein family 5" evidence="6">
    <location>
        <begin position="77"/>
        <end position="459"/>
    </location>
</feature>
<comment type="similarity">
    <text evidence="2">Belongs to the bacterial solute-binding protein 5 family.</text>
</comment>
<dbReference type="PROSITE" id="PS51257">
    <property type="entry name" value="PROKAR_LIPOPROTEIN"/>
    <property type="match status" value="1"/>
</dbReference>
<evidence type="ECO:0000256" key="3">
    <source>
        <dbReference type="ARBA" id="ARBA00022448"/>
    </source>
</evidence>
<dbReference type="SUPFAM" id="SSF53850">
    <property type="entry name" value="Periplasmic binding protein-like II"/>
    <property type="match status" value="1"/>
</dbReference>
<accession>A0A348ANK8</accession>
<gene>
    <name evidence="7" type="primary">oppA_2</name>
    <name evidence="7" type="ORF">MAMMFC1_03351</name>
</gene>
<dbReference type="EMBL" id="AP018449">
    <property type="protein sequence ID" value="BBB92656.1"/>
    <property type="molecule type" value="Genomic_DNA"/>
</dbReference>
<sequence>MSWKKLCLVMLVVLMFASLLAGCGRTTTGKPDAKYLRFCIGSEPETLDPRKSTGTPESTVESQIFEGLAALDSKEIPVPAAAERWEISPDGLKYKFYIRQNAKWSNGDPVTAHDFEYAWKETLRPEFASKYAIQLYYLKNGEAYNTGKATADQVGVKALDDKTLEVTLEAPTPYFLSLTTFHTYYPVNKKIVSANEKWASDVNTLIGNGPFKIANWTHNSKIELVKNENYWDIGKVKMEKLDLIITDNAATALSMFENGQVDFIDQPYPPAAEVPRLKQENKLQVFPYLGTYYYSFNNNAAPTDNPKVRKALSLAIDRDAIVKNITKTEEIAATAWIPPGLTDAKPGEDFRKVGGDFVKYDVETAKKLLAEAGYPDGKGFPVLTVIYNTDDRHKAIAEAIQEMWKKNLGINVTLSNQEWKVFINNRQTGNYQIARHGWIGDYPDPMTFLDLFIIGSGNNDPQYKNPEYDKLVKLAQSTNDQTIRMKAMHDAEKLLMDEAVLAPIYFYTFPAVVKPNVKGVIRSITHTTYLKEAYLE</sequence>
<dbReference type="GO" id="GO:0015833">
    <property type="term" value="P:peptide transport"/>
    <property type="evidence" value="ECO:0007669"/>
    <property type="project" value="TreeGrafter"/>
</dbReference>
<dbReference type="AlphaFoldDB" id="A0A348ANK8"/>
<dbReference type="InterPro" id="IPR030678">
    <property type="entry name" value="Peptide/Ni-bd"/>
</dbReference>
<dbReference type="PANTHER" id="PTHR30290:SF10">
    <property type="entry name" value="PERIPLASMIC OLIGOPEPTIDE-BINDING PROTEIN-RELATED"/>
    <property type="match status" value="1"/>
</dbReference>
<dbReference type="GO" id="GO:0030288">
    <property type="term" value="C:outer membrane-bounded periplasmic space"/>
    <property type="evidence" value="ECO:0007669"/>
    <property type="project" value="UniProtKB-ARBA"/>
</dbReference>
<feature type="chain" id="PRO_5038750609" evidence="5">
    <location>
        <begin position="22"/>
        <end position="536"/>
    </location>
</feature>
<evidence type="ECO:0000313" key="7">
    <source>
        <dbReference type="EMBL" id="BBB92656.1"/>
    </source>
</evidence>
<dbReference type="Proteomes" id="UP000276437">
    <property type="component" value="Chromosome"/>
</dbReference>
<dbReference type="PIRSF" id="PIRSF002741">
    <property type="entry name" value="MppA"/>
    <property type="match status" value="1"/>
</dbReference>
<keyword evidence="4 5" id="KW-0732">Signal</keyword>
<dbReference type="GO" id="GO:0043190">
    <property type="term" value="C:ATP-binding cassette (ABC) transporter complex"/>
    <property type="evidence" value="ECO:0007669"/>
    <property type="project" value="InterPro"/>
</dbReference>
<name>A0A348ANK8_9FIRM</name>
<organism evidence="7 8">
    <name type="scientific">Methylomusa anaerophila</name>
    <dbReference type="NCBI Taxonomy" id="1930071"/>
    <lineage>
        <taxon>Bacteria</taxon>
        <taxon>Bacillati</taxon>
        <taxon>Bacillota</taxon>
        <taxon>Negativicutes</taxon>
        <taxon>Selenomonadales</taxon>
        <taxon>Sporomusaceae</taxon>
        <taxon>Methylomusa</taxon>
    </lineage>
</organism>
<dbReference type="Pfam" id="PF00496">
    <property type="entry name" value="SBP_bac_5"/>
    <property type="match status" value="1"/>
</dbReference>
<dbReference type="Gene3D" id="3.90.76.10">
    <property type="entry name" value="Dipeptide-binding Protein, Domain 1"/>
    <property type="match status" value="1"/>
</dbReference>
<dbReference type="Gene3D" id="3.40.190.10">
    <property type="entry name" value="Periplasmic binding protein-like II"/>
    <property type="match status" value="1"/>
</dbReference>
<dbReference type="FunFam" id="3.90.76.10:FF:000001">
    <property type="entry name" value="Oligopeptide ABC transporter substrate-binding protein"/>
    <property type="match status" value="1"/>
</dbReference>
<dbReference type="InterPro" id="IPR000914">
    <property type="entry name" value="SBP_5_dom"/>
</dbReference>
<protein>
    <submittedName>
        <fullName evidence="7">Oligopeptide-binding protein OppA</fullName>
    </submittedName>
</protein>
<feature type="signal peptide" evidence="5">
    <location>
        <begin position="1"/>
        <end position="21"/>
    </location>
</feature>
<comment type="subcellular location">
    <subcellularLocation>
        <location evidence="1">Cell envelope</location>
    </subcellularLocation>
</comment>
<evidence type="ECO:0000259" key="6">
    <source>
        <dbReference type="Pfam" id="PF00496"/>
    </source>
</evidence>
<evidence type="ECO:0000313" key="8">
    <source>
        <dbReference type="Proteomes" id="UP000276437"/>
    </source>
</evidence>
<reference evidence="7 8" key="1">
    <citation type="journal article" date="2018" name="Int. J. Syst. Evol. Microbiol.">
        <title>Methylomusa anaerophila gen. nov., sp. nov., an anaerobic methanol-utilizing bacterium isolated from a microbial fuel cell.</title>
        <authorList>
            <person name="Amano N."/>
            <person name="Yamamuro A."/>
            <person name="Miyahara M."/>
            <person name="Kouzuma A."/>
            <person name="Abe T."/>
            <person name="Watanabe K."/>
        </authorList>
    </citation>
    <scope>NUCLEOTIDE SEQUENCE [LARGE SCALE GENOMIC DNA]</scope>
    <source>
        <strain evidence="7 8">MMFC1</strain>
    </source>
</reference>
<dbReference type="PANTHER" id="PTHR30290">
    <property type="entry name" value="PERIPLASMIC BINDING COMPONENT OF ABC TRANSPORTER"/>
    <property type="match status" value="1"/>
</dbReference>
<dbReference type="Gene3D" id="3.10.105.10">
    <property type="entry name" value="Dipeptide-binding Protein, Domain 3"/>
    <property type="match status" value="1"/>
</dbReference>
<proteinExistence type="inferred from homology"/>
<evidence type="ECO:0000256" key="1">
    <source>
        <dbReference type="ARBA" id="ARBA00004196"/>
    </source>
</evidence>